<name>A0ACB9C458_ARCLA</name>
<sequence>MSIPLHSIDIFWRKLDFVSSMPVKDRNVDCKMFEKSSPHQSESSKMTKISNTVIHPIPRLTSIKIPFFFLGSAGGCHRGLEVEGAISIG</sequence>
<gene>
    <name evidence="1" type="ORF">L6452_17684</name>
</gene>
<comment type="caution">
    <text evidence="1">The sequence shown here is derived from an EMBL/GenBank/DDBJ whole genome shotgun (WGS) entry which is preliminary data.</text>
</comment>
<dbReference type="EMBL" id="CM042051">
    <property type="protein sequence ID" value="KAI3729038.1"/>
    <property type="molecule type" value="Genomic_DNA"/>
</dbReference>
<protein>
    <submittedName>
        <fullName evidence="1">Uncharacterized protein</fullName>
    </submittedName>
</protein>
<reference evidence="1 2" key="2">
    <citation type="journal article" date="2022" name="Mol. Ecol. Resour.">
        <title>The genomes of chicory, endive, great burdock and yacon provide insights into Asteraceae paleo-polyploidization history and plant inulin production.</title>
        <authorList>
            <person name="Fan W."/>
            <person name="Wang S."/>
            <person name="Wang H."/>
            <person name="Wang A."/>
            <person name="Jiang F."/>
            <person name="Liu H."/>
            <person name="Zhao H."/>
            <person name="Xu D."/>
            <person name="Zhang Y."/>
        </authorList>
    </citation>
    <scope>NUCLEOTIDE SEQUENCE [LARGE SCALE GENOMIC DNA]</scope>
    <source>
        <strain evidence="2">cv. Niubang</strain>
    </source>
</reference>
<organism evidence="1 2">
    <name type="scientific">Arctium lappa</name>
    <name type="common">Greater burdock</name>
    <name type="synonym">Lappa major</name>
    <dbReference type="NCBI Taxonomy" id="4217"/>
    <lineage>
        <taxon>Eukaryota</taxon>
        <taxon>Viridiplantae</taxon>
        <taxon>Streptophyta</taxon>
        <taxon>Embryophyta</taxon>
        <taxon>Tracheophyta</taxon>
        <taxon>Spermatophyta</taxon>
        <taxon>Magnoliopsida</taxon>
        <taxon>eudicotyledons</taxon>
        <taxon>Gunneridae</taxon>
        <taxon>Pentapetalae</taxon>
        <taxon>asterids</taxon>
        <taxon>campanulids</taxon>
        <taxon>Asterales</taxon>
        <taxon>Asteraceae</taxon>
        <taxon>Carduoideae</taxon>
        <taxon>Cardueae</taxon>
        <taxon>Arctiinae</taxon>
        <taxon>Arctium</taxon>
    </lineage>
</organism>
<dbReference type="Proteomes" id="UP001055879">
    <property type="component" value="Linkage Group LG05"/>
</dbReference>
<proteinExistence type="predicted"/>
<keyword evidence="2" id="KW-1185">Reference proteome</keyword>
<evidence type="ECO:0000313" key="2">
    <source>
        <dbReference type="Proteomes" id="UP001055879"/>
    </source>
</evidence>
<accession>A0ACB9C458</accession>
<reference evidence="2" key="1">
    <citation type="journal article" date="2022" name="Mol. Ecol. Resour.">
        <title>The genomes of chicory, endive, great burdock and yacon provide insights into Asteraceae palaeo-polyploidization history and plant inulin production.</title>
        <authorList>
            <person name="Fan W."/>
            <person name="Wang S."/>
            <person name="Wang H."/>
            <person name="Wang A."/>
            <person name="Jiang F."/>
            <person name="Liu H."/>
            <person name="Zhao H."/>
            <person name="Xu D."/>
            <person name="Zhang Y."/>
        </authorList>
    </citation>
    <scope>NUCLEOTIDE SEQUENCE [LARGE SCALE GENOMIC DNA]</scope>
    <source>
        <strain evidence="2">cv. Niubang</strain>
    </source>
</reference>
<evidence type="ECO:0000313" key="1">
    <source>
        <dbReference type="EMBL" id="KAI3729038.1"/>
    </source>
</evidence>